<feature type="domain" description="Peptidoglycan binding-like" evidence="1">
    <location>
        <begin position="93"/>
        <end position="148"/>
    </location>
</feature>
<dbReference type="RefSeq" id="WP_344106192.1">
    <property type="nucleotide sequence ID" value="NZ_BAAAPC010000003.1"/>
</dbReference>
<dbReference type="Pfam" id="PF01471">
    <property type="entry name" value="PG_binding_1"/>
    <property type="match status" value="2"/>
</dbReference>
<evidence type="ECO:0000313" key="2">
    <source>
        <dbReference type="EMBL" id="GAA1984780.1"/>
    </source>
</evidence>
<protein>
    <recommendedName>
        <fullName evidence="1">Peptidoglycan binding-like domain-containing protein</fullName>
    </recommendedName>
</protein>
<dbReference type="InterPro" id="IPR036365">
    <property type="entry name" value="PGBD-like_sf"/>
</dbReference>
<dbReference type="EMBL" id="BAAAPC010000003">
    <property type="protein sequence ID" value="GAA1984780.1"/>
    <property type="molecule type" value="Genomic_DNA"/>
</dbReference>
<feature type="domain" description="Peptidoglycan binding-like" evidence="1">
    <location>
        <begin position="28"/>
        <end position="80"/>
    </location>
</feature>
<organism evidence="2 3">
    <name type="scientific">Nocardiopsis rhodophaea</name>
    <dbReference type="NCBI Taxonomy" id="280238"/>
    <lineage>
        <taxon>Bacteria</taxon>
        <taxon>Bacillati</taxon>
        <taxon>Actinomycetota</taxon>
        <taxon>Actinomycetes</taxon>
        <taxon>Streptosporangiales</taxon>
        <taxon>Nocardiopsidaceae</taxon>
        <taxon>Nocardiopsis</taxon>
    </lineage>
</organism>
<reference evidence="2 3" key="1">
    <citation type="journal article" date="2019" name="Int. J. Syst. Evol. Microbiol.">
        <title>The Global Catalogue of Microorganisms (GCM) 10K type strain sequencing project: providing services to taxonomists for standard genome sequencing and annotation.</title>
        <authorList>
            <consortium name="The Broad Institute Genomics Platform"/>
            <consortium name="The Broad Institute Genome Sequencing Center for Infectious Disease"/>
            <person name="Wu L."/>
            <person name="Ma J."/>
        </authorList>
    </citation>
    <scope>NUCLEOTIDE SEQUENCE [LARGE SCALE GENOMIC DNA]</scope>
    <source>
        <strain evidence="2 3">JCM 15313</strain>
    </source>
</reference>
<comment type="caution">
    <text evidence="2">The sequence shown here is derived from an EMBL/GenBank/DDBJ whole genome shotgun (WGS) entry which is preliminary data.</text>
</comment>
<dbReference type="InterPro" id="IPR036366">
    <property type="entry name" value="PGBDSf"/>
</dbReference>
<proteinExistence type="predicted"/>
<dbReference type="InterPro" id="IPR002477">
    <property type="entry name" value="Peptidoglycan-bd-like"/>
</dbReference>
<name>A0ABN2SEV2_9ACTN</name>
<evidence type="ECO:0000259" key="1">
    <source>
        <dbReference type="Pfam" id="PF01471"/>
    </source>
</evidence>
<dbReference type="SUPFAM" id="SSF47090">
    <property type="entry name" value="PGBD-like"/>
    <property type="match status" value="2"/>
</dbReference>
<evidence type="ECO:0000313" key="3">
    <source>
        <dbReference type="Proteomes" id="UP001501585"/>
    </source>
</evidence>
<dbReference type="Proteomes" id="UP001501585">
    <property type="component" value="Unassembled WGS sequence"/>
</dbReference>
<dbReference type="Gene3D" id="1.10.101.10">
    <property type="entry name" value="PGBD-like superfamily/PGBD"/>
    <property type="match status" value="2"/>
</dbReference>
<keyword evidence="3" id="KW-1185">Reference proteome</keyword>
<gene>
    <name evidence="2" type="ORF">GCM10009799_07710</name>
</gene>
<accession>A0ABN2SEV2</accession>
<sequence length="152" mass="16951">MSGKLRGPVTRSQSWWDVLDSGRVHWRVGFVQYLLRGLAYNVGPIDDTFGPMTEDAVRAFQEDNYLRQTGAVDDATWTQMRGVFGTVRRGDSSDAVRAVQYALTRGHGFDLAVDGDFGPLTEQAVRSFQESQLIRVDGAVGIQTFTHLVIIR</sequence>